<dbReference type="EMBL" id="JAIWYP010000003">
    <property type="protein sequence ID" value="KAH3857805.1"/>
    <property type="molecule type" value="Genomic_DNA"/>
</dbReference>
<evidence type="ECO:0000313" key="2">
    <source>
        <dbReference type="Proteomes" id="UP000828390"/>
    </source>
</evidence>
<dbReference type="AlphaFoldDB" id="A0A9D4R955"/>
<comment type="caution">
    <text evidence="1">The sequence shown here is derived from an EMBL/GenBank/DDBJ whole genome shotgun (WGS) entry which is preliminary data.</text>
</comment>
<organism evidence="1 2">
    <name type="scientific">Dreissena polymorpha</name>
    <name type="common">Zebra mussel</name>
    <name type="synonym">Mytilus polymorpha</name>
    <dbReference type="NCBI Taxonomy" id="45954"/>
    <lineage>
        <taxon>Eukaryota</taxon>
        <taxon>Metazoa</taxon>
        <taxon>Spiralia</taxon>
        <taxon>Lophotrochozoa</taxon>
        <taxon>Mollusca</taxon>
        <taxon>Bivalvia</taxon>
        <taxon>Autobranchia</taxon>
        <taxon>Heteroconchia</taxon>
        <taxon>Euheterodonta</taxon>
        <taxon>Imparidentia</taxon>
        <taxon>Neoheterodontei</taxon>
        <taxon>Myida</taxon>
        <taxon>Dreissenoidea</taxon>
        <taxon>Dreissenidae</taxon>
        <taxon>Dreissena</taxon>
    </lineage>
</organism>
<reference evidence="1" key="2">
    <citation type="submission" date="2020-11" db="EMBL/GenBank/DDBJ databases">
        <authorList>
            <person name="McCartney M.A."/>
            <person name="Auch B."/>
            <person name="Kono T."/>
            <person name="Mallez S."/>
            <person name="Becker A."/>
            <person name="Gohl D.M."/>
            <person name="Silverstein K.A.T."/>
            <person name="Koren S."/>
            <person name="Bechman K.B."/>
            <person name="Herman A."/>
            <person name="Abrahante J.E."/>
            <person name="Garbe J."/>
        </authorList>
    </citation>
    <scope>NUCLEOTIDE SEQUENCE</scope>
    <source>
        <strain evidence="1">Duluth1</strain>
        <tissue evidence="1">Whole animal</tissue>
    </source>
</reference>
<keyword evidence="2" id="KW-1185">Reference proteome</keyword>
<evidence type="ECO:0000313" key="1">
    <source>
        <dbReference type="EMBL" id="KAH3857805.1"/>
    </source>
</evidence>
<reference evidence="1" key="1">
    <citation type="journal article" date="2019" name="bioRxiv">
        <title>The Genome of the Zebra Mussel, Dreissena polymorpha: A Resource for Invasive Species Research.</title>
        <authorList>
            <person name="McCartney M.A."/>
            <person name="Auch B."/>
            <person name="Kono T."/>
            <person name="Mallez S."/>
            <person name="Zhang Y."/>
            <person name="Obille A."/>
            <person name="Becker A."/>
            <person name="Abrahante J.E."/>
            <person name="Garbe J."/>
            <person name="Badalamenti J.P."/>
            <person name="Herman A."/>
            <person name="Mangelson H."/>
            <person name="Liachko I."/>
            <person name="Sullivan S."/>
            <person name="Sone E.D."/>
            <person name="Koren S."/>
            <person name="Silverstein K.A.T."/>
            <person name="Beckman K.B."/>
            <person name="Gohl D.M."/>
        </authorList>
    </citation>
    <scope>NUCLEOTIDE SEQUENCE</scope>
    <source>
        <strain evidence="1">Duluth1</strain>
        <tissue evidence="1">Whole animal</tissue>
    </source>
</reference>
<sequence>MRIHQVVTKSPGSLYVTDVSCSCFDKTREGHSLKKVNCLQSNFHRKETLDLKGKHVANSSSQKPEHTEKVCVRSVDVTNY</sequence>
<proteinExistence type="predicted"/>
<accession>A0A9D4R955</accession>
<gene>
    <name evidence="1" type="ORF">DPMN_100420</name>
</gene>
<dbReference type="Proteomes" id="UP000828390">
    <property type="component" value="Unassembled WGS sequence"/>
</dbReference>
<name>A0A9D4R955_DREPO</name>
<protein>
    <submittedName>
        <fullName evidence="1">Uncharacterized protein</fullName>
    </submittedName>
</protein>